<feature type="domain" description="Ricin B lectin" evidence="1">
    <location>
        <begin position="702"/>
        <end position="817"/>
    </location>
</feature>
<evidence type="ECO:0000313" key="2">
    <source>
        <dbReference type="EMBL" id="CAI4000857.1"/>
    </source>
</evidence>
<evidence type="ECO:0000259" key="1">
    <source>
        <dbReference type="SMART" id="SM00458"/>
    </source>
</evidence>
<feature type="domain" description="Ricin B lectin" evidence="1">
    <location>
        <begin position="585"/>
        <end position="697"/>
    </location>
</feature>
<dbReference type="PROSITE" id="PS50231">
    <property type="entry name" value="RICIN_B_LECTIN"/>
    <property type="match status" value="5"/>
</dbReference>
<evidence type="ECO:0000313" key="3">
    <source>
        <dbReference type="EMBL" id="CAL1154232.1"/>
    </source>
</evidence>
<dbReference type="SUPFAM" id="SSF50370">
    <property type="entry name" value="Ricin B-like lectins"/>
    <property type="match status" value="6"/>
</dbReference>
<evidence type="ECO:0000313" key="4">
    <source>
        <dbReference type="EMBL" id="CAL4788169.1"/>
    </source>
</evidence>
<protein>
    <submittedName>
        <fullName evidence="4">Ricin B lectin domain-containing protein</fullName>
    </submittedName>
</protein>
<dbReference type="EMBL" id="CAMXCT020002849">
    <property type="protein sequence ID" value="CAL1154232.1"/>
    <property type="molecule type" value="Genomic_DNA"/>
</dbReference>
<reference evidence="2" key="1">
    <citation type="submission" date="2022-10" db="EMBL/GenBank/DDBJ databases">
        <authorList>
            <person name="Chen Y."/>
            <person name="Dougan E. K."/>
            <person name="Chan C."/>
            <person name="Rhodes N."/>
            <person name="Thang M."/>
        </authorList>
    </citation>
    <scope>NUCLEOTIDE SEQUENCE</scope>
</reference>
<keyword evidence="5" id="KW-1185">Reference proteome</keyword>
<dbReference type="InterPro" id="IPR000772">
    <property type="entry name" value="Ricin_B_lectin"/>
</dbReference>
<dbReference type="CDD" id="cd23415">
    <property type="entry name" value="beta-trefoil_Ricin_AH"/>
    <property type="match status" value="4"/>
</dbReference>
<feature type="domain" description="Ricin B lectin" evidence="1">
    <location>
        <begin position="944"/>
        <end position="1061"/>
    </location>
</feature>
<dbReference type="InterPro" id="IPR035992">
    <property type="entry name" value="Ricin_B-like_lectins"/>
</dbReference>
<evidence type="ECO:0000313" key="5">
    <source>
        <dbReference type="Proteomes" id="UP001152797"/>
    </source>
</evidence>
<name>A0A9P1D1E4_9DINO</name>
<comment type="caution">
    <text evidence="2">The sequence shown here is derived from an EMBL/GenBank/DDBJ whole genome shotgun (WGS) entry which is preliminary data.</text>
</comment>
<dbReference type="Gene3D" id="2.80.10.50">
    <property type="match status" value="8"/>
</dbReference>
<dbReference type="EMBL" id="CAMXCT010002849">
    <property type="protein sequence ID" value="CAI4000857.1"/>
    <property type="molecule type" value="Genomic_DNA"/>
</dbReference>
<feature type="domain" description="Ricin B lectin" evidence="1">
    <location>
        <begin position="1066"/>
        <end position="1184"/>
    </location>
</feature>
<feature type="non-terminal residue" evidence="2">
    <location>
        <position position="1"/>
    </location>
</feature>
<proteinExistence type="predicted"/>
<accession>A0A9P1D1E4</accession>
<organism evidence="2">
    <name type="scientific">Cladocopium goreaui</name>
    <dbReference type="NCBI Taxonomy" id="2562237"/>
    <lineage>
        <taxon>Eukaryota</taxon>
        <taxon>Sar</taxon>
        <taxon>Alveolata</taxon>
        <taxon>Dinophyceae</taxon>
        <taxon>Suessiales</taxon>
        <taxon>Symbiodiniaceae</taxon>
        <taxon>Cladocopium</taxon>
    </lineage>
</organism>
<gene>
    <name evidence="2" type="ORF">C1SCF055_LOCUS26945</name>
</gene>
<dbReference type="Proteomes" id="UP001152797">
    <property type="component" value="Unassembled WGS sequence"/>
</dbReference>
<feature type="domain" description="Ricin B lectin" evidence="1">
    <location>
        <begin position="824"/>
        <end position="943"/>
    </location>
</feature>
<dbReference type="OrthoDB" id="444637at2759"/>
<reference evidence="3" key="2">
    <citation type="submission" date="2024-04" db="EMBL/GenBank/DDBJ databases">
        <authorList>
            <person name="Chen Y."/>
            <person name="Shah S."/>
            <person name="Dougan E. K."/>
            <person name="Thang M."/>
            <person name="Chan C."/>
        </authorList>
    </citation>
    <scope>NUCLEOTIDE SEQUENCE [LARGE SCALE GENOMIC DNA]</scope>
</reference>
<sequence>DQSGTNLGRGGVCSVQHGTRQAQVMVLAPNSWSSISYSYGASTVLYATVGERSSLLAVKGGSGVSPSRYSASCAGGAFVFDELTGVATWEGHEIFALDVKTGDLQMQPEQSLTKTLDATDVDAVRRKINLQCTIFGHYEWLPAGQGPVLTHSLQLELRDQTCWAKKRLSFAHRYHKGSRSKNDCRSLCRADATCSHFHLLNNECYFFSGICKRPNDFACQHKEQWVYEHYPGCGERGSCIDIKVPNFHYVSGKYCPRGENVEVAGQGPVYFKQGLTKQETFWLQRYDSSRSDSACDSGDWAILKPDPHKDYQNMTMGYVELHGSIVACLKSSNSDLPSDVFSSTEVHLTVKKLSETSARAVVAAPGCQKPNITGKDRTEAEEEEEMSVFPLVFDDLSTDPADDHWLHPCECVPPSWGSLPPATGDSVGEIPPGSNNEFIVPPFQIVEGEFVCAQENLLEIQVLSEEENLDSSACRTKCLAQQCPYYWEGEVMSSKQCRIYRACDELVRELGTVGSLYGMSYRKSCRIADPQMCWHVTKRRSFLGAGPDTYSCLFQDLIQQCDHKLMLGGMGVGVCGTCTYAPVQGRRIYASNGECVDYDPGNQNVKVHPCHLDKNQKWYFDGELLKTDYSDSCMDYNPSTGEVYMHSCHGAQNQLWYFDGALLRSRWDNKCLDFQPMSKNIYLGNCPGSNTQHWTWIQAVHGGQRLHTDHDHGRCLRKESDGNLKMATCDVSMESRFYFSGEELKSESDGGQCVDYHPTVSNMYMHSCHSGNNQKYYWDGQYLKSRHDDRCVDWSPHTGNVYMGNCPNSPSRRWSMHDIPAPLPHAMISNMHDGLCWDQNLDGTKNVYLHSCADGSNQRWYFDGEQIKLELSGECLDETGDGSGNLYVHPCHNGDNQRFYWDGHRLHNRKWGSAKCVDYNAGDGKNLYMYQCHSGANQHFNWKIALRIKSRKDPSMCLDMNPATNHVQMHTCHHHKNQLFWFDGAVLKTDYDHSLCLDYHPSTSDLYFHACHSGDNQKFVWSGEQIKVVHDMSKCWYWQSSDNNVFGADCSSNDDQKFFFDTPYHKGKRLQSEASSDCMDAHSGNAYTVGCHDGSWQRWYFEGEQIKVEGNANKCLDYNLGAGQTENGNVYLHDCHSGSNQKWYWDGKLLKSRNDNRCLDVNPGDNNVFVGSCPNDNTQHWTHRSDLHNSRQLTVGGGKCLQDTGSNVEATGCGNTAGLMWYFDGELLKTEANNKCLDVNMGDGNLYMHNCHSGSNQKFYFDGNLIKTRQEDLCLDYQVISGNVYAGSCPHHQMSQYQMESGAMLNKHPLPEEFAHGQSLRVACWSERFKSPQTETLSCVAGRWVNSRGKRGLDGFSCAACVQVVTPKYAAFDAQIRQELFFVSGLQLQLTVDTRTPQSVTANGNLRAGGNKDIFVAELLPDAEETLRRYRSITTAGKHRYGFGIFLDGRDWICEREFFNLSQAVGSKFVC</sequence>
<feature type="domain" description="Ricin B lectin" evidence="1">
    <location>
        <begin position="1189"/>
        <end position="1297"/>
    </location>
</feature>
<dbReference type="EMBL" id="CAMXCT030002849">
    <property type="protein sequence ID" value="CAL4788169.1"/>
    <property type="molecule type" value="Genomic_DNA"/>
</dbReference>
<dbReference type="SMART" id="SM00458">
    <property type="entry name" value="RICIN"/>
    <property type="match status" value="6"/>
</dbReference>